<keyword evidence="2" id="KW-1185">Reference proteome</keyword>
<organism evidence="1 2">
    <name type="scientific">Rhizopus azygosporus</name>
    <name type="common">Rhizopus microsporus var. azygosporus</name>
    <dbReference type="NCBI Taxonomy" id="86630"/>
    <lineage>
        <taxon>Eukaryota</taxon>
        <taxon>Fungi</taxon>
        <taxon>Fungi incertae sedis</taxon>
        <taxon>Mucoromycota</taxon>
        <taxon>Mucoromycotina</taxon>
        <taxon>Mucoromycetes</taxon>
        <taxon>Mucorales</taxon>
        <taxon>Mucorineae</taxon>
        <taxon>Rhizopodaceae</taxon>
        <taxon>Rhizopus</taxon>
    </lineage>
</organism>
<reference evidence="1 2" key="1">
    <citation type="journal article" date="2018" name="G3 (Bethesda)">
        <title>Phylogenetic and Phylogenomic Definition of Rhizopus Species.</title>
        <authorList>
            <person name="Gryganskyi A.P."/>
            <person name="Golan J."/>
            <person name="Dolatabadi S."/>
            <person name="Mondo S."/>
            <person name="Robb S."/>
            <person name="Idnurm A."/>
            <person name="Muszewska A."/>
            <person name="Steczkiewicz K."/>
            <person name="Masonjones S."/>
            <person name="Liao H.L."/>
            <person name="Gajdeczka M.T."/>
            <person name="Anike F."/>
            <person name="Vuek A."/>
            <person name="Anishchenko I.M."/>
            <person name="Voigt K."/>
            <person name="de Hoog G.S."/>
            <person name="Smith M.E."/>
            <person name="Heitman J."/>
            <person name="Vilgalys R."/>
            <person name="Stajich J.E."/>
        </authorList>
    </citation>
    <scope>NUCLEOTIDE SEQUENCE [LARGE SCALE GENOMIC DNA]</scope>
    <source>
        <strain evidence="1 2">CBS 357.93</strain>
    </source>
</reference>
<sequence length="76" mass="8549">MLTHSTPSLVFFYHHASMRKIGNGGNDYDNPLVLLGSSKEKGEEEVWDIYKVKAMVVAKDDIVVCSIYHHISVLDV</sequence>
<accession>A0A367KFH3</accession>
<proteinExistence type="predicted"/>
<gene>
    <name evidence="1" type="ORF">CU097_015876</name>
</gene>
<evidence type="ECO:0000313" key="2">
    <source>
        <dbReference type="Proteomes" id="UP000252139"/>
    </source>
</evidence>
<dbReference type="AlphaFoldDB" id="A0A367KFH3"/>
<comment type="caution">
    <text evidence="1">The sequence shown here is derived from an EMBL/GenBank/DDBJ whole genome shotgun (WGS) entry which is preliminary data.</text>
</comment>
<dbReference type="Proteomes" id="UP000252139">
    <property type="component" value="Unassembled WGS sequence"/>
</dbReference>
<dbReference type="EMBL" id="PJQL01000030">
    <property type="protein sequence ID" value="RCI00993.1"/>
    <property type="molecule type" value="Genomic_DNA"/>
</dbReference>
<protein>
    <submittedName>
        <fullName evidence="1">Uncharacterized protein</fullName>
    </submittedName>
</protein>
<evidence type="ECO:0000313" key="1">
    <source>
        <dbReference type="EMBL" id="RCI00993.1"/>
    </source>
</evidence>
<name>A0A367KFH3_RHIAZ</name>